<feature type="transmembrane region" description="Helical" evidence="1">
    <location>
        <begin position="53"/>
        <end position="74"/>
    </location>
</feature>
<name>A0A1A9WL76_9MUSC</name>
<sequence>MLNNTGISGNMYMCICILFLLRLLTNDVLVVTGPGWHSYHCRTLLVTTVDASLLWELLVRGMAVTSIVGTFGAFDKMLLSVATFSCSTADFLYLRLFLLPGNGSLADGIALVEAKENHMQPKKFSAKEDYHLLSAKESNSSMIYLQDND</sequence>
<evidence type="ECO:0000313" key="2">
    <source>
        <dbReference type="EnsemblMetazoa" id="GBRI023650-PA"/>
    </source>
</evidence>
<accession>A0A1A9WL76</accession>
<reference evidence="3" key="1">
    <citation type="submission" date="2014-03" db="EMBL/GenBank/DDBJ databases">
        <authorList>
            <person name="Aksoy S."/>
            <person name="Warren W."/>
            <person name="Wilson R.K."/>
        </authorList>
    </citation>
    <scope>NUCLEOTIDE SEQUENCE [LARGE SCALE GENOMIC DNA]</scope>
    <source>
        <strain evidence="3">IAEA</strain>
    </source>
</reference>
<dbReference type="EnsemblMetazoa" id="GBRI023650-RA">
    <property type="protein sequence ID" value="GBRI023650-PA"/>
    <property type="gene ID" value="GBRI023650"/>
</dbReference>
<keyword evidence="3" id="KW-1185">Reference proteome</keyword>
<reference evidence="2" key="2">
    <citation type="submission" date="2020-05" db="UniProtKB">
        <authorList>
            <consortium name="EnsemblMetazoa"/>
        </authorList>
    </citation>
    <scope>IDENTIFICATION</scope>
    <source>
        <strain evidence="2">IAEA</strain>
    </source>
</reference>
<dbReference type="Proteomes" id="UP000091820">
    <property type="component" value="Unassembled WGS sequence"/>
</dbReference>
<keyword evidence="1" id="KW-0472">Membrane</keyword>
<keyword evidence="1" id="KW-1133">Transmembrane helix</keyword>
<keyword evidence="1" id="KW-0812">Transmembrane</keyword>
<evidence type="ECO:0000256" key="1">
    <source>
        <dbReference type="SAM" id="Phobius"/>
    </source>
</evidence>
<proteinExistence type="predicted"/>
<feature type="transmembrane region" description="Helical" evidence="1">
    <location>
        <begin position="12"/>
        <end position="33"/>
    </location>
</feature>
<organism evidence="2 3">
    <name type="scientific">Glossina brevipalpis</name>
    <dbReference type="NCBI Taxonomy" id="37001"/>
    <lineage>
        <taxon>Eukaryota</taxon>
        <taxon>Metazoa</taxon>
        <taxon>Ecdysozoa</taxon>
        <taxon>Arthropoda</taxon>
        <taxon>Hexapoda</taxon>
        <taxon>Insecta</taxon>
        <taxon>Pterygota</taxon>
        <taxon>Neoptera</taxon>
        <taxon>Endopterygota</taxon>
        <taxon>Diptera</taxon>
        <taxon>Brachycera</taxon>
        <taxon>Muscomorpha</taxon>
        <taxon>Hippoboscoidea</taxon>
        <taxon>Glossinidae</taxon>
        <taxon>Glossina</taxon>
    </lineage>
</organism>
<dbReference type="VEuPathDB" id="VectorBase:GBRI023650"/>
<dbReference type="AlphaFoldDB" id="A0A1A9WL76"/>
<protein>
    <submittedName>
        <fullName evidence="2">Uncharacterized protein</fullName>
    </submittedName>
</protein>
<evidence type="ECO:0000313" key="3">
    <source>
        <dbReference type="Proteomes" id="UP000091820"/>
    </source>
</evidence>